<feature type="domain" description="Glycine transporter" evidence="9">
    <location>
        <begin position="118"/>
        <end position="192"/>
    </location>
</feature>
<feature type="region of interest" description="Disordered" evidence="7">
    <location>
        <begin position="265"/>
        <end position="314"/>
    </location>
</feature>
<organism evidence="10 11">
    <name type="scientific">Candidatus Akkermansia intestinigallinarum</name>
    <dbReference type="NCBI Taxonomy" id="2838431"/>
    <lineage>
        <taxon>Bacteria</taxon>
        <taxon>Pseudomonadati</taxon>
        <taxon>Verrucomicrobiota</taxon>
        <taxon>Verrucomicrobiia</taxon>
        <taxon>Verrucomicrobiales</taxon>
        <taxon>Akkermansiaceae</taxon>
        <taxon>Akkermansia</taxon>
    </lineage>
</organism>
<dbReference type="PANTHER" id="PTHR30506">
    <property type="entry name" value="INNER MEMBRANE PROTEIN"/>
    <property type="match status" value="1"/>
</dbReference>
<evidence type="ECO:0000256" key="3">
    <source>
        <dbReference type="ARBA" id="ARBA00022475"/>
    </source>
</evidence>
<dbReference type="AlphaFoldDB" id="A0A9D1VBR2"/>
<keyword evidence="3" id="KW-1003">Cell membrane</keyword>
<evidence type="ECO:0000313" key="10">
    <source>
        <dbReference type="EMBL" id="HIX20268.1"/>
    </source>
</evidence>
<keyword evidence="5 8" id="KW-1133">Transmembrane helix</keyword>
<dbReference type="InterPro" id="IPR005115">
    <property type="entry name" value="Gly_transporter"/>
</dbReference>
<feature type="transmembrane region" description="Helical" evidence="8">
    <location>
        <begin position="175"/>
        <end position="194"/>
    </location>
</feature>
<evidence type="ECO:0000256" key="4">
    <source>
        <dbReference type="ARBA" id="ARBA00022692"/>
    </source>
</evidence>
<dbReference type="Pfam" id="PF03458">
    <property type="entry name" value="Gly_transporter"/>
    <property type="match status" value="2"/>
</dbReference>
<evidence type="ECO:0000256" key="2">
    <source>
        <dbReference type="ARBA" id="ARBA00008193"/>
    </source>
</evidence>
<evidence type="ECO:0000313" key="11">
    <source>
        <dbReference type="Proteomes" id="UP000823964"/>
    </source>
</evidence>
<gene>
    <name evidence="10" type="ORF">H9862_06690</name>
</gene>
<reference evidence="10" key="2">
    <citation type="submission" date="2021-04" db="EMBL/GenBank/DDBJ databases">
        <authorList>
            <person name="Gilroy R."/>
        </authorList>
    </citation>
    <scope>NUCLEOTIDE SEQUENCE</scope>
    <source>
        <strain evidence="10">14975</strain>
    </source>
</reference>
<dbReference type="EMBL" id="DXFQ01000122">
    <property type="protein sequence ID" value="HIX20268.1"/>
    <property type="molecule type" value="Genomic_DNA"/>
</dbReference>
<feature type="transmembrane region" description="Helical" evidence="8">
    <location>
        <begin position="46"/>
        <end position="71"/>
    </location>
</feature>
<evidence type="ECO:0000256" key="5">
    <source>
        <dbReference type="ARBA" id="ARBA00022989"/>
    </source>
</evidence>
<proteinExistence type="inferred from homology"/>
<comment type="similarity">
    <text evidence="2">Belongs to the UPF0126 family.</text>
</comment>
<evidence type="ECO:0000256" key="6">
    <source>
        <dbReference type="ARBA" id="ARBA00023136"/>
    </source>
</evidence>
<evidence type="ECO:0000256" key="1">
    <source>
        <dbReference type="ARBA" id="ARBA00004651"/>
    </source>
</evidence>
<sequence length="314" mass="32749">MMNLIPTPADASAFEQHWIFQFCAIFGTVAAAIGGATASCRVRMDIVGIVTCGTLAALGGGTLRDILLTGLIRDDGTPITVYWVTEAEVKYLYYAMGTSLATFYITRFVRPPVGTIRVADAFAMAFFTLIGVAKANNLGCPWIVSVCMGVCTGVAGGALRDLATGNVPYIFRPGELYAAAAFVGAVAFIAMQAMGASYPAAFIAGTVLVFVTRMAAVYLNWELPSYMPIFETDPSHARLGFSGLSAAAMRSLRAFIPCHPTPRARTGAAAPAAGNQVPPAAAADACPRDVPQEPPAEPASPAPADEQSPRDGAA</sequence>
<feature type="transmembrane region" description="Helical" evidence="8">
    <location>
        <begin position="200"/>
        <end position="221"/>
    </location>
</feature>
<dbReference type="GO" id="GO:0005886">
    <property type="term" value="C:plasma membrane"/>
    <property type="evidence" value="ECO:0007669"/>
    <property type="project" value="UniProtKB-SubCell"/>
</dbReference>
<protein>
    <submittedName>
        <fullName evidence="10">TRIC cation channel family protein</fullName>
    </submittedName>
</protein>
<feature type="compositionally biased region" description="Pro residues" evidence="7">
    <location>
        <begin position="292"/>
        <end position="301"/>
    </location>
</feature>
<feature type="transmembrane region" description="Helical" evidence="8">
    <location>
        <begin position="18"/>
        <end position="39"/>
    </location>
</feature>
<accession>A0A9D1VBR2</accession>
<keyword evidence="6 8" id="KW-0472">Membrane</keyword>
<feature type="transmembrane region" description="Helical" evidence="8">
    <location>
        <begin position="116"/>
        <end position="136"/>
    </location>
</feature>
<feature type="transmembrane region" description="Helical" evidence="8">
    <location>
        <begin position="142"/>
        <end position="163"/>
    </location>
</feature>
<evidence type="ECO:0000256" key="7">
    <source>
        <dbReference type="SAM" id="MobiDB-lite"/>
    </source>
</evidence>
<feature type="compositionally biased region" description="Low complexity" evidence="7">
    <location>
        <begin position="265"/>
        <end position="285"/>
    </location>
</feature>
<reference evidence="10" key="1">
    <citation type="journal article" date="2021" name="PeerJ">
        <title>Extensive microbial diversity within the chicken gut microbiome revealed by metagenomics and culture.</title>
        <authorList>
            <person name="Gilroy R."/>
            <person name="Ravi A."/>
            <person name="Getino M."/>
            <person name="Pursley I."/>
            <person name="Horton D.L."/>
            <person name="Alikhan N.F."/>
            <person name="Baker D."/>
            <person name="Gharbi K."/>
            <person name="Hall N."/>
            <person name="Watson M."/>
            <person name="Adriaenssens E.M."/>
            <person name="Foster-Nyarko E."/>
            <person name="Jarju S."/>
            <person name="Secka A."/>
            <person name="Antonio M."/>
            <person name="Oren A."/>
            <person name="Chaudhuri R.R."/>
            <person name="La Ragione R."/>
            <person name="Hildebrand F."/>
            <person name="Pallen M.J."/>
        </authorList>
    </citation>
    <scope>NUCLEOTIDE SEQUENCE</scope>
    <source>
        <strain evidence="10">14975</strain>
    </source>
</reference>
<dbReference type="PANTHER" id="PTHR30506:SF3">
    <property type="entry name" value="UPF0126 INNER MEMBRANE PROTEIN YADS-RELATED"/>
    <property type="match status" value="1"/>
</dbReference>
<evidence type="ECO:0000256" key="8">
    <source>
        <dbReference type="SAM" id="Phobius"/>
    </source>
</evidence>
<keyword evidence="4 8" id="KW-0812">Transmembrane</keyword>
<dbReference type="Proteomes" id="UP000823964">
    <property type="component" value="Unassembled WGS sequence"/>
</dbReference>
<comment type="caution">
    <text evidence="10">The sequence shown here is derived from an EMBL/GenBank/DDBJ whole genome shotgun (WGS) entry which is preliminary data.</text>
</comment>
<feature type="domain" description="Glycine transporter" evidence="9">
    <location>
        <begin position="23"/>
        <end position="105"/>
    </location>
</feature>
<name>A0A9D1VBR2_9BACT</name>
<comment type="subcellular location">
    <subcellularLocation>
        <location evidence="1">Cell membrane</location>
        <topology evidence="1">Multi-pass membrane protein</topology>
    </subcellularLocation>
</comment>
<evidence type="ECO:0000259" key="9">
    <source>
        <dbReference type="Pfam" id="PF03458"/>
    </source>
</evidence>